<name>A0A5S3PL24_9RHOB</name>
<keyword evidence="3" id="KW-1185">Reference proteome</keyword>
<dbReference type="Gene3D" id="1.10.10.10">
    <property type="entry name" value="Winged helix-like DNA-binding domain superfamily/Winged helix DNA-binding domain"/>
    <property type="match status" value="1"/>
</dbReference>
<dbReference type="GO" id="GO:0006950">
    <property type="term" value="P:response to stress"/>
    <property type="evidence" value="ECO:0007669"/>
    <property type="project" value="TreeGrafter"/>
</dbReference>
<comment type="caution">
    <text evidence="2">The sequence shown here is derived from an EMBL/GenBank/DDBJ whole genome shotgun (WGS) entry which is preliminary data.</text>
</comment>
<dbReference type="Pfam" id="PF12802">
    <property type="entry name" value="MarR_2"/>
    <property type="match status" value="1"/>
</dbReference>
<dbReference type="SUPFAM" id="SSF46785">
    <property type="entry name" value="Winged helix' DNA-binding domain"/>
    <property type="match status" value="1"/>
</dbReference>
<dbReference type="PRINTS" id="PR00598">
    <property type="entry name" value="HTHMARR"/>
</dbReference>
<evidence type="ECO:0000313" key="3">
    <source>
        <dbReference type="Proteomes" id="UP000309550"/>
    </source>
</evidence>
<accession>A0A5S3PL24</accession>
<dbReference type="InterPro" id="IPR000835">
    <property type="entry name" value="HTH_MarR-typ"/>
</dbReference>
<organism evidence="2 3">
    <name type="scientific">Sulfitobacter sabulilitoris</name>
    <dbReference type="NCBI Taxonomy" id="2562655"/>
    <lineage>
        <taxon>Bacteria</taxon>
        <taxon>Pseudomonadati</taxon>
        <taxon>Pseudomonadota</taxon>
        <taxon>Alphaproteobacteria</taxon>
        <taxon>Rhodobacterales</taxon>
        <taxon>Roseobacteraceae</taxon>
        <taxon>Sulfitobacter</taxon>
    </lineage>
</organism>
<dbReference type="PROSITE" id="PS50995">
    <property type="entry name" value="HTH_MARR_2"/>
    <property type="match status" value="1"/>
</dbReference>
<dbReference type="InterPro" id="IPR036388">
    <property type="entry name" value="WH-like_DNA-bd_sf"/>
</dbReference>
<reference evidence="2 3" key="1">
    <citation type="submission" date="2019-05" db="EMBL/GenBank/DDBJ databases">
        <title>Sulfitobacter sabulilitoris sp. nov., isolated from a marine sand.</title>
        <authorList>
            <person name="Yoon J.-H."/>
        </authorList>
    </citation>
    <scope>NUCLEOTIDE SEQUENCE [LARGE SCALE GENOMIC DNA]</scope>
    <source>
        <strain evidence="2 3">HSMS-29</strain>
    </source>
</reference>
<sequence length="159" mass="17085">MPGRARTHVPLPEGITDAALRDLVSYSMKRAFNAMQADMLRALAPFDLRLMTFAALSLISENPGLRPSQLADGLAVERGNLVGILDALAARNLIDRIPCPVDGRAQTLHLTEAGVAVLARARQAARAQDSRMVDVLDPDALATLLSALAKIEEHARTRA</sequence>
<dbReference type="Proteomes" id="UP000309550">
    <property type="component" value="Unassembled WGS sequence"/>
</dbReference>
<dbReference type="OrthoDB" id="8077146at2"/>
<dbReference type="InterPro" id="IPR039422">
    <property type="entry name" value="MarR/SlyA-like"/>
</dbReference>
<dbReference type="SMART" id="SM00347">
    <property type="entry name" value="HTH_MARR"/>
    <property type="match status" value="1"/>
</dbReference>
<evidence type="ECO:0000313" key="2">
    <source>
        <dbReference type="EMBL" id="TMM52916.1"/>
    </source>
</evidence>
<protein>
    <submittedName>
        <fullName evidence="2">MarR family transcriptional regulator</fullName>
    </submittedName>
</protein>
<dbReference type="EMBL" id="VANS01000002">
    <property type="protein sequence ID" value="TMM52916.1"/>
    <property type="molecule type" value="Genomic_DNA"/>
</dbReference>
<proteinExistence type="predicted"/>
<dbReference type="GO" id="GO:0003700">
    <property type="term" value="F:DNA-binding transcription factor activity"/>
    <property type="evidence" value="ECO:0007669"/>
    <property type="project" value="InterPro"/>
</dbReference>
<dbReference type="InterPro" id="IPR036390">
    <property type="entry name" value="WH_DNA-bd_sf"/>
</dbReference>
<evidence type="ECO:0000259" key="1">
    <source>
        <dbReference type="PROSITE" id="PS50995"/>
    </source>
</evidence>
<gene>
    <name evidence="2" type="ORF">FDT80_11755</name>
</gene>
<feature type="domain" description="HTH marR-type" evidence="1">
    <location>
        <begin position="21"/>
        <end position="153"/>
    </location>
</feature>
<dbReference type="PANTHER" id="PTHR33164">
    <property type="entry name" value="TRANSCRIPTIONAL REGULATOR, MARR FAMILY"/>
    <property type="match status" value="1"/>
</dbReference>
<dbReference type="AlphaFoldDB" id="A0A5S3PL24"/>
<dbReference type="PANTHER" id="PTHR33164:SF89">
    <property type="entry name" value="MARR FAMILY REGULATORY PROTEIN"/>
    <property type="match status" value="1"/>
</dbReference>
<dbReference type="RefSeq" id="WP_138662458.1">
    <property type="nucleotide sequence ID" value="NZ_VANS01000002.1"/>
</dbReference>